<dbReference type="InterPro" id="IPR045851">
    <property type="entry name" value="AMP-bd_C_sf"/>
</dbReference>
<accession>A0ABQ1GI69</accession>
<dbReference type="RefSeq" id="WP_188446030.1">
    <property type="nucleotide sequence ID" value="NZ_BMDW01000006.1"/>
</dbReference>
<dbReference type="Pfam" id="PF01514">
    <property type="entry name" value="YscJ_FliF"/>
    <property type="match status" value="1"/>
</dbReference>
<dbReference type="InterPro" id="IPR006182">
    <property type="entry name" value="FliF_N_dom"/>
</dbReference>
<proteinExistence type="inferred from homology"/>
<feature type="domain" description="Flagellar M-ring N-terminal" evidence="12">
    <location>
        <begin position="62"/>
        <end position="235"/>
    </location>
</feature>
<evidence type="ECO:0000313" key="15">
    <source>
        <dbReference type="Proteomes" id="UP000618591"/>
    </source>
</evidence>
<dbReference type="Proteomes" id="UP000618591">
    <property type="component" value="Unassembled WGS sequence"/>
</dbReference>
<evidence type="ECO:0000256" key="2">
    <source>
        <dbReference type="ARBA" id="ARBA00004651"/>
    </source>
</evidence>
<feature type="transmembrane region" description="Helical" evidence="11">
    <location>
        <begin position="473"/>
        <end position="495"/>
    </location>
</feature>
<dbReference type="PIRSF" id="PIRSF004862">
    <property type="entry name" value="FliF"/>
    <property type="match status" value="1"/>
</dbReference>
<evidence type="ECO:0000256" key="9">
    <source>
        <dbReference type="PIRNR" id="PIRNR004862"/>
    </source>
</evidence>
<feature type="region of interest" description="Disordered" evidence="10">
    <location>
        <begin position="293"/>
        <end position="358"/>
    </location>
</feature>
<protein>
    <recommendedName>
        <fullName evidence="9">Flagellar M-ring protein</fullName>
    </recommendedName>
</protein>
<evidence type="ECO:0000256" key="5">
    <source>
        <dbReference type="ARBA" id="ARBA00022692"/>
    </source>
</evidence>
<keyword evidence="15" id="KW-1185">Reference proteome</keyword>
<keyword evidence="14" id="KW-0282">Flagellum</keyword>
<organism evidence="14 15">
    <name type="scientific">Sphingomonas psychrolutea</name>
    <dbReference type="NCBI Taxonomy" id="1259676"/>
    <lineage>
        <taxon>Bacteria</taxon>
        <taxon>Pseudomonadati</taxon>
        <taxon>Pseudomonadota</taxon>
        <taxon>Alphaproteobacteria</taxon>
        <taxon>Sphingomonadales</taxon>
        <taxon>Sphingomonadaceae</taxon>
        <taxon>Sphingomonas</taxon>
    </lineage>
</organism>
<comment type="caution">
    <text evidence="14">The sequence shown here is derived from an EMBL/GenBank/DDBJ whole genome shotgun (WGS) entry which is preliminary data.</text>
</comment>
<evidence type="ECO:0000259" key="12">
    <source>
        <dbReference type="Pfam" id="PF01514"/>
    </source>
</evidence>
<evidence type="ECO:0000256" key="7">
    <source>
        <dbReference type="ARBA" id="ARBA00023136"/>
    </source>
</evidence>
<dbReference type="PANTHER" id="PTHR30046">
    <property type="entry name" value="FLAGELLAR M-RING PROTEIN"/>
    <property type="match status" value="1"/>
</dbReference>
<dbReference type="Gene3D" id="3.30.300.30">
    <property type="match status" value="1"/>
</dbReference>
<dbReference type="Pfam" id="PF08345">
    <property type="entry name" value="YscJ_FliF_C"/>
    <property type="match status" value="1"/>
</dbReference>
<evidence type="ECO:0000313" key="14">
    <source>
        <dbReference type="EMBL" id="GGA44027.1"/>
    </source>
</evidence>
<keyword evidence="6 11" id="KW-1133">Transmembrane helix</keyword>
<gene>
    <name evidence="14" type="primary">fliF1</name>
    <name evidence="14" type="ORF">GCM10011395_12770</name>
</gene>
<evidence type="ECO:0000256" key="4">
    <source>
        <dbReference type="ARBA" id="ARBA00022475"/>
    </source>
</evidence>
<dbReference type="InterPro" id="IPR043427">
    <property type="entry name" value="YscJ/FliF"/>
</dbReference>
<feature type="domain" description="Flagellar M-ring C-terminal" evidence="13">
    <location>
        <begin position="269"/>
        <end position="456"/>
    </location>
</feature>
<evidence type="ECO:0000256" key="11">
    <source>
        <dbReference type="SAM" id="Phobius"/>
    </source>
</evidence>
<evidence type="ECO:0000256" key="1">
    <source>
        <dbReference type="ARBA" id="ARBA00004117"/>
    </source>
</evidence>
<keyword evidence="14" id="KW-0969">Cilium</keyword>
<comment type="subcellular location">
    <subcellularLocation>
        <location evidence="1 9">Bacterial flagellum basal body</location>
    </subcellularLocation>
    <subcellularLocation>
        <location evidence="2">Cell membrane</location>
        <topology evidence="2">Multi-pass membrane protein</topology>
    </subcellularLocation>
</comment>
<dbReference type="InterPro" id="IPR013556">
    <property type="entry name" value="Flag_M-ring_C"/>
</dbReference>
<evidence type="ECO:0000256" key="3">
    <source>
        <dbReference type="ARBA" id="ARBA00007971"/>
    </source>
</evidence>
<dbReference type="EMBL" id="BMDW01000006">
    <property type="protein sequence ID" value="GGA44027.1"/>
    <property type="molecule type" value="Genomic_DNA"/>
</dbReference>
<evidence type="ECO:0000256" key="8">
    <source>
        <dbReference type="ARBA" id="ARBA00023143"/>
    </source>
</evidence>
<comment type="function">
    <text evidence="9">The M ring may be actively involved in energy transduction.</text>
</comment>
<dbReference type="Gene3D" id="3.30.70.1530">
    <property type="entry name" value="Hypothetical protein rpa1041"/>
    <property type="match status" value="1"/>
</dbReference>
<keyword evidence="14" id="KW-0966">Cell projection</keyword>
<name>A0ABQ1GI69_9SPHN</name>
<dbReference type="PANTHER" id="PTHR30046:SF0">
    <property type="entry name" value="FLAGELLAR M-RING PROTEIN"/>
    <property type="match status" value="1"/>
</dbReference>
<feature type="region of interest" description="Disordered" evidence="10">
    <location>
        <begin position="504"/>
        <end position="551"/>
    </location>
</feature>
<dbReference type="InterPro" id="IPR000067">
    <property type="entry name" value="FlgMring_FliF"/>
</dbReference>
<dbReference type="NCBIfam" id="TIGR00206">
    <property type="entry name" value="fliF"/>
    <property type="match status" value="1"/>
</dbReference>
<keyword evidence="8 9" id="KW-0975">Bacterial flagellum</keyword>
<keyword evidence="5 11" id="KW-0812">Transmembrane</keyword>
<reference evidence="15" key="1">
    <citation type="journal article" date="2019" name="Int. J. Syst. Evol. Microbiol.">
        <title>The Global Catalogue of Microorganisms (GCM) 10K type strain sequencing project: providing services to taxonomists for standard genome sequencing and annotation.</title>
        <authorList>
            <consortium name="The Broad Institute Genomics Platform"/>
            <consortium name="The Broad Institute Genome Sequencing Center for Infectious Disease"/>
            <person name="Wu L."/>
            <person name="Ma J."/>
        </authorList>
    </citation>
    <scope>NUCLEOTIDE SEQUENCE [LARGE SCALE GENOMIC DNA]</scope>
    <source>
        <strain evidence="15">CGMCC 1.10106</strain>
    </source>
</reference>
<comment type="similarity">
    <text evidence="3 9">Belongs to the FliF family.</text>
</comment>
<evidence type="ECO:0000256" key="6">
    <source>
        <dbReference type="ARBA" id="ARBA00022989"/>
    </source>
</evidence>
<evidence type="ECO:0000259" key="13">
    <source>
        <dbReference type="Pfam" id="PF08345"/>
    </source>
</evidence>
<keyword evidence="4" id="KW-1003">Cell membrane</keyword>
<dbReference type="PRINTS" id="PR01009">
    <property type="entry name" value="FLGMRINGFLIF"/>
</dbReference>
<sequence length="579" mass="60465">MSNALTPSPQSGVAGLVPERFANPLHQLQGLLAQPAVRRSLPMVLLVGLVAAAALAWMLIASPNQKTLFAGLADADKASVMAALQQANITSKIDQGTGALTVAEDDFSRARILLAGQGLPKAAPGGYQILDNLPMGVSRAVEGERLRQARETELARSIQEIDAVAEARVHLATPEQSVFVRDNAAPSASVIVKLQPGRSLGDAQVSSIVNLVASSVPGMKPEGVTIVDQMGGLLTKGAHESQLGIASDERIAFQRRVEEKYRAQVVQLLTPLIGSGNFTTEVQADVDLNETQATRESYDKQGTLRVEQGNWTGNGKEGPAAPGGIPGALSNTPPPTATLATPQPAATPAPGATPVPGASTPGAAAPVVAAAAAAVGDALKASDQYSRAYDLGKEVSVSRTAPGTITRLSVAVLLRDPETGKPRGTVEIQQITSLVQTAVGFNQGRGDRVTVISRKFAGATAFEDKQPWYEAGWLPVVARNVTAIVIALLVLFLGIRPLSKAVLKKREDSAPQPRAALGRDSAGDSQGGGQMPPPRADQPVSIDALEQTRGYDDRIGMVRGFTRDNPARAALAVRDMIKS</sequence>
<evidence type="ECO:0000256" key="10">
    <source>
        <dbReference type="SAM" id="MobiDB-lite"/>
    </source>
</evidence>
<keyword evidence="7 11" id="KW-0472">Membrane</keyword>
<feature type="transmembrane region" description="Helical" evidence="11">
    <location>
        <begin position="41"/>
        <end position="60"/>
    </location>
</feature>